<protein>
    <submittedName>
        <fullName evidence="1">Uncharacterized protein</fullName>
    </submittedName>
</protein>
<sequence>MVVLQACHAQSASALVSSIFELRFENQASIRERCRVTGISPEARDMCESDWCVVSTRKEGAMHVSEV</sequence>
<proteinExistence type="predicted"/>
<evidence type="ECO:0000313" key="2">
    <source>
        <dbReference type="Proteomes" id="UP000293823"/>
    </source>
</evidence>
<dbReference type="EMBL" id="PEJP01000018">
    <property type="protein sequence ID" value="RYO65240.1"/>
    <property type="molecule type" value="Genomic_DNA"/>
</dbReference>
<evidence type="ECO:0000313" key="1">
    <source>
        <dbReference type="EMBL" id="RYO65240.1"/>
    </source>
</evidence>
<keyword evidence="2" id="KW-1185">Reference proteome</keyword>
<comment type="caution">
    <text evidence="1">The sequence shown here is derived from an EMBL/GenBank/DDBJ whole genome shotgun (WGS) entry which is preliminary data.</text>
</comment>
<dbReference type="Proteomes" id="UP000293823">
    <property type="component" value="Unassembled WGS sequence"/>
</dbReference>
<name>A0A4Q4S5J0_9PLEO</name>
<organism evidence="1 2">
    <name type="scientific">Alternaria arborescens</name>
    <dbReference type="NCBI Taxonomy" id="156630"/>
    <lineage>
        <taxon>Eukaryota</taxon>
        <taxon>Fungi</taxon>
        <taxon>Dikarya</taxon>
        <taxon>Ascomycota</taxon>
        <taxon>Pezizomycotina</taxon>
        <taxon>Dothideomycetes</taxon>
        <taxon>Pleosporomycetidae</taxon>
        <taxon>Pleosporales</taxon>
        <taxon>Pleosporineae</taxon>
        <taxon>Pleosporaceae</taxon>
        <taxon>Alternaria</taxon>
        <taxon>Alternaria sect. Alternaria</taxon>
    </lineage>
</organism>
<dbReference type="AlphaFoldDB" id="A0A4Q4S5J0"/>
<accession>A0A4Q4S5J0</accession>
<reference evidence="2" key="1">
    <citation type="journal article" date="2019" name="bioRxiv">
        <title>Genomics, evolutionary history and diagnostics of the Alternaria alternata species group including apple and Asian pear pathotypes.</title>
        <authorList>
            <person name="Armitage A.D."/>
            <person name="Cockerton H.M."/>
            <person name="Sreenivasaprasad S."/>
            <person name="Woodhall J.W."/>
            <person name="Lane C.R."/>
            <person name="Harrison R.J."/>
            <person name="Clarkson J.P."/>
        </authorList>
    </citation>
    <scope>NUCLEOTIDE SEQUENCE [LARGE SCALE GENOMIC DNA]</scope>
    <source>
        <strain evidence="2">RGR 97.0016</strain>
    </source>
</reference>
<gene>
    <name evidence="1" type="ORF">AA0113_g5199</name>
</gene>